<name>A0A834L585_RHOSS</name>
<dbReference type="OrthoDB" id="10442618at2759"/>
<keyword evidence="1" id="KW-0732">Signal</keyword>
<feature type="chain" id="PRO_5032694984" evidence="1">
    <location>
        <begin position="20"/>
        <end position="101"/>
    </location>
</feature>
<evidence type="ECO:0000256" key="1">
    <source>
        <dbReference type="SAM" id="SignalP"/>
    </source>
</evidence>
<accession>A0A834L585</accession>
<evidence type="ECO:0000313" key="2">
    <source>
        <dbReference type="EMBL" id="KAF7114843.1"/>
    </source>
</evidence>
<protein>
    <submittedName>
        <fullName evidence="2">Uncharacterized protein</fullName>
    </submittedName>
</protein>
<dbReference type="AlphaFoldDB" id="A0A834L585"/>
<dbReference type="EMBL" id="WJXA01000184">
    <property type="protein sequence ID" value="KAF7114843.1"/>
    <property type="molecule type" value="Genomic_DNA"/>
</dbReference>
<comment type="caution">
    <text evidence="2">The sequence shown here is derived from an EMBL/GenBank/DDBJ whole genome shotgun (WGS) entry which is preliminary data.</text>
</comment>
<dbReference type="Proteomes" id="UP000626092">
    <property type="component" value="Unassembled WGS sequence"/>
</dbReference>
<gene>
    <name evidence="2" type="ORF">RHSIM_RhsimUnG0075800</name>
</gene>
<reference evidence="2" key="1">
    <citation type="submission" date="2019-11" db="EMBL/GenBank/DDBJ databases">
        <authorList>
            <person name="Liu Y."/>
            <person name="Hou J."/>
            <person name="Li T.-Q."/>
            <person name="Guan C.-H."/>
            <person name="Wu X."/>
            <person name="Wu H.-Z."/>
            <person name="Ling F."/>
            <person name="Zhang R."/>
            <person name="Shi X.-G."/>
            <person name="Ren J.-P."/>
            <person name="Chen E.-F."/>
            <person name="Sun J.-M."/>
        </authorList>
    </citation>
    <scope>NUCLEOTIDE SEQUENCE</scope>
    <source>
        <strain evidence="2">Adult_tree_wgs_1</strain>
        <tissue evidence="2">Leaves</tissue>
    </source>
</reference>
<evidence type="ECO:0000313" key="3">
    <source>
        <dbReference type="Proteomes" id="UP000626092"/>
    </source>
</evidence>
<feature type="signal peptide" evidence="1">
    <location>
        <begin position="1"/>
        <end position="19"/>
    </location>
</feature>
<proteinExistence type="predicted"/>
<keyword evidence="3" id="KW-1185">Reference proteome</keyword>
<sequence length="101" mass="11052">MRASQIVVLAAVVLVVVLGYEAEVSMAAAAVTCNPEQLNSCVQRISFGTLPSADNPPSAVIGVRETQDRFKRDREGTLSRDRRLLRSGDYEIHNRSPPVNN</sequence>
<organism evidence="2 3">
    <name type="scientific">Rhododendron simsii</name>
    <name type="common">Sims's rhododendron</name>
    <dbReference type="NCBI Taxonomy" id="118357"/>
    <lineage>
        <taxon>Eukaryota</taxon>
        <taxon>Viridiplantae</taxon>
        <taxon>Streptophyta</taxon>
        <taxon>Embryophyta</taxon>
        <taxon>Tracheophyta</taxon>
        <taxon>Spermatophyta</taxon>
        <taxon>Magnoliopsida</taxon>
        <taxon>eudicotyledons</taxon>
        <taxon>Gunneridae</taxon>
        <taxon>Pentapetalae</taxon>
        <taxon>asterids</taxon>
        <taxon>Ericales</taxon>
        <taxon>Ericaceae</taxon>
        <taxon>Ericoideae</taxon>
        <taxon>Rhodoreae</taxon>
        <taxon>Rhododendron</taxon>
    </lineage>
</organism>